<feature type="domain" description="Xylanolytic transcriptional activator regulatory" evidence="5">
    <location>
        <begin position="314"/>
        <end position="387"/>
    </location>
</feature>
<dbReference type="STRING" id="231916.A0A409VUS6"/>
<reference evidence="6 7" key="1">
    <citation type="journal article" date="2018" name="Evol. Lett.">
        <title>Horizontal gene cluster transfer increased hallucinogenic mushroom diversity.</title>
        <authorList>
            <person name="Reynolds H.T."/>
            <person name="Vijayakumar V."/>
            <person name="Gluck-Thaler E."/>
            <person name="Korotkin H.B."/>
            <person name="Matheny P.B."/>
            <person name="Slot J.C."/>
        </authorList>
    </citation>
    <scope>NUCLEOTIDE SEQUENCE [LARGE SCALE GENOMIC DNA]</scope>
    <source>
        <strain evidence="6 7">SRW20</strain>
    </source>
</reference>
<dbReference type="GO" id="GO:0005634">
    <property type="term" value="C:nucleus"/>
    <property type="evidence" value="ECO:0007669"/>
    <property type="project" value="UniProtKB-SubCell"/>
</dbReference>
<feature type="region of interest" description="Disordered" evidence="4">
    <location>
        <begin position="665"/>
        <end position="687"/>
    </location>
</feature>
<sequence length="862" mass="96252">MCFKRMWIDLPRRLGVLTPGPKGRLVLANTEELHERIEQLSSRNRDLEKALQKLQETVSDQPHPLLGVDPLNLNFQRGSSSSGPSTSSSSKSPSTSRISPTTHPPDPMEITVDEDQNVIEAFGTLRTSGKGESSYFGRTARAEYLAQASNRPSRSSQTTLPRLSRIVLAASEPETELYSTALLSEVLKSLPTQADAFHLCDVYLEYGKFLFAPISRKELHEEIVNLVYRARQFSSFDHYHSLSLLFIVFAIATLFSPRQQPFSTEAHEYYHLARAVLGFSPPTHETTLMSIQTLIHMAQYLELSDAEPGAQDQIWMYMGQAALLCQKMGLHLNSSRWKLSDVMIERRHEIFWRIFVSDTWKGLLFGRPPVLSVFHIDCPRPLKASADGAASFHSWDVNFAYLLRSIMESVFVPQQPIYVNILDFDRQIRDFEVPGSWRIPAGEESPTPPTDVAMYRWLVLSSKEIGELFLFDVAAWLKTALVLLNLHRAHFAQALQEAPHDLQRHRYLPSVVAVYRSAWRLLRGLAITWKCIPKFLARLNLAWSHGLSAAVRPIRTVELISSLMSLEIVLCLLVCKAPSSSLSTAALEELDNLNSLYDVASSSCRPAARLLGPVQTLRRKAHGASGLPHIRLYHQHDTSSSSSSQINGITTAELDRLNGKTTFLSDHPSSSYASGSTSTSTSSIDARSRATSVTISESAEGSYFPQSPVFHSDENLHQSLAKDLQDFAAHRPLSSSFYDEPSIATPQRTRTPQISLPSQIPIAGPSREPQEVHDPTRLFPHHQPSLFHVPPRVESLPQLQGQYFYPALQTQLHEPFVDPRRTVFGSGFQPSFQSGFSGGFAAASSISLDPSWSPFVEQLGFA</sequence>
<dbReference type="PANTHER" id="PTHR31001">
    <property type="entry name" value="UNCHARACTERIZED TRANSCRIPTIONAL REGULATORY PROTEIN"/>
    <property type="match status" value="1"/>
</dbReference>
<dbReference type="Pfam" id="PF04082">
    <property type="entry name" value="Fungal_trans"/>
    <property type="match status" value="1"/>
</dbReference>
<evidence type="ECO:0000256" key="1">
    <source>
        <dbReference type="ARBA" id="ARBA00004123"/>
    </source>
</evidence>
<dbReference type="PANTHER" id="PTHR31001:SF88">
    <property type="entry name" value="TRANSCRIPTION FACTOR PDR3"/>
    <property type="match status" value="1"/>
</dbReference>
<dbReference type="GO" id="GO:0006351">
    <property type="term" value="P:DNA-templated transcription"/>
    <property type="evidence" value="ECO:0007669"/>
    <property type="project" value="InterPro"/>
</dbReference>
<comment type="caution">
    <text evidence="6">The sequence shown here is derived from an EMBL/GenBank/DDBJ whole genome shotgun (WGS) entry which is preliminary data.</text>
</comment>
<organism evidence="6 7">
    <name type="scientific">Gymnopilus dilepis</name>
    <dbReference type="NCBI Taxonomy" id="231916"/>
    <lineage>
        <taxon>Eukaryota</taxon>
        <taxon>Fungi</taxon>
        <taxon>Dikarya</taxon>
        <taxon>Basidiomycota</taxon>
        <taxon>Agaricomycotina</taxon>
        <taxon>Agaricomycetes</taxon>
        <taxon>Agaricomycetidae</taxon>
        <taxon>Agaricales</taxon>
        <taxon>Agaricineae</taxon>
        <taxon>Hymenogastraceae</taxon>
        <taxon>Gymnopilus</taxon>
    </lineage>
</organism>
<comment type="subcellular location">
    <subcellularLocation>
        <location evidence="1">Nucleus</location>
    </subcellularLocation>
</comment>
<dbReference type="InterPro" id="IPR007219">
    <property type="entry name" value="XnlR_reg_dom"/>
</dbReference>
<dbReference type="AlphaFoldDB" id="A0A409VUS6"/>
<keyword evidence="7" id="KW-1185">Reference proteome</keyword>
<dbReference type="CDD" id="cd12148">
    <property type="entry name" value="fungal_TF_MHR"/>
    <property type="match status" value="1"/>
</dbReference>
<dbReference type="GO" id="GO:0003677">
    <property type="term" value="F:DNA binding"/>
    <property type="evidence" value="ECO:0007669"/>
    <property type="project" value="InterPro"/>
</dbReference>
<dbReference type="GO" id="GO:0008270">
    <property type="term" value="F:zinc ion binding"/>
    <property type="evidence" value="ECO:0007669"/>
    <property type="project" value="InterPro"/>
</dbReference>
<evidence type="ECO:0000256" key="4">
    <source>
        <dbReference type="SAM" id="MobiDB-lite"/>
    </source>
</evidence>
<evidence type="ECO:0000313" key="6">
    <source>
        <dbReference type="EMBL" id="PPQ69993.1"/>
    </source>
</evidence>
<protein>
    <recommendedName>
        <fullName evidence="5">Xylanolytic transcriptional activator regulatory domain-containing protein</fullName>
    </recommendedName>
</protein>
<feature type="compositionally biased region" description="Low complexity" evidence="4">
    <location>
        <begin position="669"/>
        <end position="687"/>
    </location>
</feature>
<evidence type="ECO:0000256" key="2">
    <source>
        <dbReference type="ARBA" id="ARBA00023242"/>
    </source>
</evidence>
<dbReference type="InParanoid" id="A0A409VUS6"/>
<name>A0A409VUS6_9AGAR</name>
<dbReference type="Proteomes" id="UP000284706">
    <property type="component" value="Unassembled WGS sequence"/>
</dbReference>
<keyword evidence="2" id="KW-0539">Nucleus</keyword>
<evidence type="ECO:0000313" key="7">
    <source>
        <dbReference type="Proteomes" id="UP000284706"/>
    </source>
</evidence>
<evidence type="ECO:0000259" key="5">
    <source>
        <dbReference type="SMART" id="SM00906"/>
    </source>
</evidence>
<dbReference type="SMART" id="SM00906">
    <property type="entry name" value="Fungal_trans"/>
    <property type="match status" value="1"/>
</dbReference>
<gene>
    <name evidence="6" type="ORF">CVT26_013281</name>
</gene>
<dbReference type="EMBL" id="NHYE01005556">
    <property type="protein sequence ID" value="PPQ69993.1"/>
    <property type="molecule type" value="Genomic_DNA"/>
</dbReference>
<evidence type="ECO:0000256" key="3">
    <source>
        <dbReference type="SAM" id="Coils"/>
    </source>
</evidence>
<dbReference type="OrthoDB" id="424974at2759"/>
<feature type="region of interest" description="Disordered" evidence="4">
    <location>
        <begin position="57"/>
        <end position="110"/>
    </location>
</feature>
<keyword evidence="3" id="KW-0175">Coiled coil</keyword>
<feature type="compositionally biased region" description="Low complexity" evidence="4">
    <location>
        <begin position="79"/>
        <end position="101"/>
    </location>
</feature>
<dbReference type="InterPro" id="IPR050613">
    <property type="entry name" value="Sec_Metabolite_Reg"/>
</dbReference>
<feature type="coiled-coil region" evidence="3">
    <location>
        <begin position="30"/>
        <end position="57"/>
    </location>
</feature>
<accession>A0A409VUS6</accession>
<proteinExistence type="predicted"/>